<dbReference type="GO" id="GO:0003677">
    <property type="term" value="F:DNA binding"/>
    <property type="evidence" value="ECO:0007669"/>
    <property type="project" value="InterPro"/>
</dbReference>
<organism evidence="2 4">
    <name type="scientific">Methanosarcina mazei</name>
    <name type="common">Methanosarcina frisia</name>
    <dbReference type="NCBI Taxonomy" id="2209"/>
    <lineage>
        <taxon>Archaea</taxon>
        <taxon>Methanobacteriati</taxon>
        <taxon>Methanobacteriota</taxon>
        <taxon>Stenosarchaea group</taxon>
        <taxon>Methanomicrobia</taxon>
        <taxon>Methanosarcinales</taxon>
        <taxon>Methanosarcinaceae</taxon>
        <taxon>Methanosarcina</taxon>
    </lineage>
</organism>
<accession>A0A4P8RBD4</accession>
<dbReference type="OMA" id="ESTNRLW"/>
<evidence type="ECO:0000313" key="3">
    <source>
        <dbReference type="EMBL" id="QIB90428.1"/>
    </source>
</evidence>
<dbReference type="SUPFAM" id="SSF143422">
    <property type="entry name" value="Transposase IS200-like"/>
    <property type="match status" value="1"/>
</dbReference>
<name>A0A4P8RBD4_METMZ</name>
<evidence type="ECO:0000259" key="1">
    <source>
        <dbReference type="SMART" id="SM01321"/>
    </source>
</evidence>
<dbReference type="AlphaFoldDB" id="A0A4P8RBD4"/>
<dbReference type="RefSeq" id="WP_011032375.1">
    <property type="nucleotide sequence ID" value="NZ_AP019780.1"/>
</dbReference>
<reference evidence="3 5" key="2">
    <citation type="journal article" date="2020" name="Environ. Microbiol. Rep.">
        <title>Redox cycling of Fe(II) and Fe(III) in magnetite accelerates aceticlastic methanogenesis by Methanosarcina mazei.</title>
        <authorList>
            <person name="Wang H."/>
            <person name="Byrne J.M."/>
            <person name="Liu P."/>
            <person name="Liu J."/>
            <person name="Dong X."/>
            <person name="Lu Y."/>
        </authorList>
    </citation>
    <scope>NUCLEOTIDE SEQUENCE [LARGE SCALE GENOMIC DNA]</scope>
    <source>
        <strain evidence="3">Zm-15</strain>
        <strain evidence="5">zm-15</strain>
    </source>
</reference>
<dbReference type="Pfam" id="PF01797">
    <property type="entry name" value="Y1_Tnp"/>
    <property type="match status" value="1"/>
</dbReference>
<proteinExistence type="predicted"/>
<dbReference type="GO" id="GO:0004803">
    <property type="term" value="F:transposase activity"/>
    <property type="evidence" value="ECO:0007669"/>
    <property type="project" value="InterPro"/>
</dbReference>
<dbReference type="PANTHER" id="PTHR33360:SF4">
    <property type="entry name" value="TRANSPOSASE IS200-LIKE PROTEIN"/>
    <property type="match status" value="1"/>
</dbReference>
<dbReference type="Gene3D" id="3.30.70.1290">
    <property type="entry name" value="Transposase IS200-like"/>
    <property type="match status" value="1"/>
</dbReference>
<gene>
    <name evidence="2" type="ORF">DKM28_16730</name>
    <name evidence="3" type="ORF">FQU78_04505</name>
</gene>
<dbReference type="EMBL" id="CP029709">
    <property type="protein sequence ID" value="QCR17434.1"/>
    <property type="molecule type" value="Genomic_DNA"/>
</dbReference>
<dbReference type="SMART" id="SM01321">
    <property type="entry name" value="Y1_Tnp"/>
    <property type="match status" value="1"/>
</dbReference>
<dbReference type="Proteomes" id="UP000300067">
    <property type="component" value="Chromosome"/>
</dbReference>
<dbReference type="OrthoDB" id="92826at2157"/>
<dbReference type="Proteomes" id="UP000467371">
    <property type="component" value="Chromosome"/>
</dbReference>
<evidence type="ECO:0000313" key="2">
    <source>
        <dbReference type="EMBL" id="QCR17434.1"/>
    </source>
</evidence>
<evidence type="ECO:0000313" key="4">
    <source>
        <dbReference type="Proteomes" id="UP000300067"/>
    </source>
</evidence>
<dbReference type="GO" id="GO:0006313">
    <property type="term" value="P:DNA transposition"/>
    <property type="evidence" value="ECO:0007669"/>
    <property type="project" value="InterPro"/>
</dbReference>
<dbReference type="InterPro" id="IPR036515">
    <property type="entry name" value="Transposase_17_sf"/>
</dbReference>
<protein>
    <submittedName>
        <fullName evidence="2">IS200/IS605-like element ISMma19 family transposase</fullName>
    </submittedName>
</protein>
<evidence type="ECO:0000313" key="5">
    <source>
        <dbReference type="Proteomes" id="UP000467371"/>
    </source>
</evidence>
<dbReference type="PANTHER" id="PTHR33360">
    <property type="entry name" value="TRANSPOSASE FOR INSERTION SEQUENCE ELEMENT IS200"/>
    <property type="match status" value="1"/>
</dbReference>
<dbReference type="GeneID" id="24850512"/>
<feature type="domain" description="Transposase IS200-like" evidence="1">
    <location>
        <begin position="16"/>
        <end position="136"/>
    </location>
</feature>
<reference evidence="2 4" key="1">
    <citation type="submission" date="2018-05" db="EMBL/GenBank/DDBJ databases">
        <title>Methanosarcina gilichinskyana sp. nov., a novel methanogenic archaeon isolated from Holocene permafrost, North East Russia.</title>
        <authorList>
            <person name="Oshurkova V."/>
            <person name="Meer M."/>
            <person name="Bochkareva O."/>
            <person name="Shcherbakova V."/>
        </authorList>
    </citation>
    <scope>NUCLEOTIDE SEQUENCE [LARGE SCALE GENOMIC DNA]</scope>
    <source>
        <strain evidence="2 4">JL01</strain>
    </source>
</reference>
<dbReference type="EMBL" id="CP042908">
    <property type="protein sequence ID" value="QIB90428.1"/>
    <property type="molecule type" value="Genomic_DNA"/>
</dbReference>
<dbReference type="NCBIfam" id="NF033573">
    <property type="entry name" value="transpos_IS200"/>
    <property type="match status" value="1"/>
</dbReference>
<dbReference type="InterPro" id="IPR002686">
    <property type="entry name" value="Transposase_17"/>
</dbReference>
<sequence>MYFLVNMKYETRNHRKFLLMYHVIFVCKYRKVILEPISEELKQIMIDISKESNFEILEMETDKDHIHFLIKSEPKVSVLSIVRKLKQESTNRLWKTQKDYLEKYYWGENTLWSDGYFASTIGNVSKEAAEYYIRNQG</sequence>